<keyword evidence="6 8" id="KW-0472">Membrane</keyword>
<dbReference type="Gene3D" id="3.30.420.270">
    <property type="match status" value="1"/>
</dbReference>
<dbReference type="PATRIC" id="fig|1238182.3.peg.2966"/>
<feature type="transmembrane region" description="Helical" evidence="8">
    <location>
        <begin position="16"/>
        <end position="36"/>
    </location>
</feature>
<comment type="subcellular location">
    <subcellularLocation>
        <location evidence="1">Cell membrane</location>
        <topology evidence="1">Single-pass membrane protein</topology>
    </subcellularLocation>
    <subcellularLocation>
        <location evidence="7">Cell membrane</location>
        <topology evidence="7">Single-pass type II membrane protein</topology>
    </subcellularLocation>
</comment>
<evidence type="ECO:0000256" key="4">
    <source>
        <dbReference type="ARBA" id="ARBA00022692"/>
    </source>
</evidence>
<proteinExistence type="inferred from homology"/>
<accession>K9HEP9</accession>
<keyword evidence="4 7" id="KW-0812">Transmembrane</keyword>
<dbReference type="Proteomes" id="UP000009881">
    <property type="component" value="Unassembled WGS sequence"/>
</dbReference>
<name>K9HEP9_9PROT</name>
<evidence type="ECO:0000256" key="6">
    <source>
        <dbReference type="ARBA" id="ARBA00023136"/>
    </source>
</evidence>
<keyword evidence="7" id="KW-0813">Transport</keyword>
<evidence type="ECO:0000256" key="7">
    <source>
        <dbReference type="RuleBase" id="RU003879"/>
    </source>
</evidence>
<keyword evidence="5 8" id="KW-1133">Transmembrane helix</keyword>
<dbReference type="GO" id="GO:0022857">
    <property type="term" value="F:transmembrane transporter activity"/>
    <property type="evidence" value="ECO:0007669"/>
    <property type="project" value="InterPro"/>
</dbReference>
<evidence type="ECO:0000256" key="8">
    <source>
        <dbReference type="SAM" id="Phobius"/>
    </source>
</evidence>
<keyword evidence="7" id="KW-0653">Protein transport</keyword>
<protein>
    <submittedName>
        <fullName evidence="9">Biopolymer transport protein ExbD/TolR</fullName>
    </submittedName>
</protein>
<evidence type="ECO:0000256" key="1">
    <source>
        <dbReference type="ARBA" id="ARBA00004162"/>
    </source>
</evidence>
<dbReference type="RefSeq" id="WP_009541409.1">
    <property type="nucleotide sequence ID" value="NZ_ANHY01000014.1"/>
</dbReference>
<evidence type="ECO:0000313" key="9">
    <source>
        <dbReference type="EMBL" id="EKV28988.1"/>
    </source>
</evidence>
<dbReference type="GO" id="GO:0005886">
    <property type="term" value="C:plasma membrane"/>
    <property type="evidence" value="ECO:0007669"/>
    <property type="project" value="UniProtKB-SubCell"/>
</dbReference>
<dbReference type="Pfam" id="PF02472">
    <property type="entry name" value="ExbD"/>
    <property type="match status" value="1"/>
</dbReference>
<dbReference type="AlphaFoldDB" id="K9HEP9"/>
<evidence type="ECO:0000256" key="2">
    <source>
        <dbReference type="ARBA" id="ARBA00005811"/>
    </source>
</evidence>
<dbReference type="eggNOG" id="COG0848">
    <property type="taxonomic scope" value="Bacteria"/>
</dbReference>
<reference evidence="9 10" key="1">
    <citation type="journal article" date="2013" name="Genome Announc.">
        <title>Draft Genome Sequence of an Alphaproteobacterium, Caenispirillum salinarum AK4(T), Isolated from a Solar Saltern.</title>
        <authorList>
            <person name="Khatri I."/>
            <person name="Singh A."/>
            <person name="Korpole S."/>
            <person name="Pinnaka A.K."/>
            <person name="Subramanian S."/>
        </authorList>
    </citation>
    <scope>NUCLEOTIDE SEQUENCE [LARGE SCALE GENOMIC DNA]</scope>
    <source>
        <strain evidence="9 10">AK4</strain>
    </source>
</reference>
<sequence>MRFRQRHRPAPDGENVLPLINVVFLLLVFFMVAGALERADLFEVTPPEAALDAEPEDRQGLLLMAADGRLALGGVVVGEDDLAAAVQAWRAANPETVLKVKADAAAEALAVVGLLEDLRAAGIEQVVLLATEGGR</sequence>
<evidence type="ECO:0000256" key="5">
    <source>
        <dbReference type="ARBA" id="ARBA00022989"/>
    </source>
</evidence>
<organism evidence="9 10">
    <name type="scientific">Caenispirillum salinarum AK4</name>
    <dbReference type="NCBI Taxonomy" id="1238182"/>
    <lineage>
        <taxon>Bacteria</taxon>
        <taxon>Pseudomonadati</taxon>
        <taxon>Pseudomonadota</taxon>
        <taxon>Alphaproteobacteria</taxon>
        <taxon>Rhodospirillales</taxon>
        <taxon>Novispirillaceae</taxon>
        <taxon>Caenispirillum</taxon>
    </lineage>
</organism>
<gene>
    <name evidence="9" type="ORF">C882_0752</name>
</gene>
<dbReference type="STRING" id="1238182.C882_0752"/>
<dbReference type="PANTHER" id="PTHR30558">
    <property type="entry name" value="EXBD MEMBRANE COMPONENT OF PMF-DRIVEN MACROMOLECULE IMPORT SYSTEM"/>
    <property type="match status" value="1"/>
</dbReference>
<comment type="similarity">
    <text evidence="2 7">Belongs to the ExbD/TolR family.</text>
</comment>
<keyword evidence="10" id="KW-1185">Reference proteome</keyword>
<comment type="caution">
    <text evidence="9">The sequence shown here is derived from an EMBL/GenBank/DDBJ whole genome shotgun (WGS) entry which is preliminary data.</text>
</comment>
<keyword evidence="3" id="KW-1003">Cell membrane</keyword>
<dbReference type="EMBL" id="ANHY01000014">
    <property type="protein sequence ID" value="EKV28988.1"/>
    <property type="molecule type" value="Genomic_DNA"/>
</dbReference>
<evidence type="ECO:0000313" key="10">
    <source>
        <dbReference type="Proteomes" id="UP000009881"/>
    </source>
</evidence>
<evidence type="ECO:0000256" key="3">
    <source>
        <dbReference type="ARBA" id="ARBA00022475"/>
    </source>
</evidence>
<dbReference type="GO" id="GO:0015031">
    <property type="term" value="P:protein transport"/>
    <property type="evidence" value="ECO:0007669"/>
    <property type="project" value="UniProtKB-KW"/>
</dbReference>
<dbReference type="InterPro" id="IPR003400">
    <property type="entry name" value="ExbD"/>
</dbReference>